<evidence type="ECO:0000313" key="1">
    <source>
        <dbReference type="EMBL" id="GGM11497.1"/>
    </source>
</evidence>
<comment type="caution">
    <text evidence="1">The sequence shown here is derived from an EMBL/GenBank/DDBJ whole genome shotgun (WGS) entry which is preliminary data.</text>
</comment>
<dbReference type="Proteomes" id="UP000661918">
    <property type="component" value="Unassembled WGS sequence"/>
</dbReference>
<dbReference type="EMBL" id="BMOM01000015">
    <property type="protein sequence ID" value="GGM11497.1"/>
    <property type="molecule type" value="Genomic_DNA"/>
</dbReference>
<proteinExistence type="predicted"/>
<protein>
    <submittedName>
        <fullName evidence="1">Uncharacterized protein</fullName>
    </submittedName>
</protein>
<name>A0ABQ2GSQ8_9DEIO</name>
<accession>A0ABQ2GSQ8</accession>
<evidence type="ECO:0000313" key="2">
    <source>
        <dbReference type="Proteomes" id="UP000661918"/>
    </source>
</evidence>
<organism evidence="1 2">
    <name type="scientific">Deinococcus aerophilus</name>
    <dbReference type="NCBI Taxonomy" id="522488"/>
    <lineage>
        <taxon>Bacteria</taxon>
        <taxon>Thermotogati</taxon>
        <taxon>Deinococcota</taxon>
        <taxon>Deinococci</taxon>
        <taxon>Deinococcales</taxon>
        <taxon>Deinococcaceae</taxon>
        <taxon>Deinococcus</taxon>
    </lineage>
</organism>
<gene>
    <name evidence="1" type="ORF">GCM10010841_20050</name>
</gene>
<sequence length="67" mass="7278">MENGERPICGWVCNMRVRVEAAGWVMEQPPGKLGAGTQQKNTANMASRMYRVILEKTALSAGKAAVL</sequence>
<reference evidence="2" key="1">
    <citation type="journal article" date="2019" name="Int. J. Syst. Evol. Microbiol.">
        <title>The Global Catalogue of Microorganisms (GCM) 10K type strain sequencing project: providing services to taxonomists for standard genome sequencing and annotation.</title>
        <authorList>
            <consortium name="The Broad Institute Genomics Platform"/>
            <consortium name="The Broad Institute Genome Sequencing Center for Infectious Disease"/>
            <person name="Wu L."/>
            <person name="Ma J."/>
        </authorList>
    </citation>
    <scope>NUCLEOTIDE SEQUENCE [LARGE SCALE GENOMIC DNA]</scope>
    <source>
        <strain evidence="2">JCM 15443</strain>
    </source>
</reference>
<keyword evidence="2" id="KW-1185">Reference proteome</keyword>